<dbReference type="PANTHER" id="PTHR11616:SF265">
    <property type="entry name" value="TRANSPORTER"/>
    <property type="match status" value="1"/>
</dbReference>
<dbReference type="GO" id="GO:0015293">
    <property type="term" value="F:symporter activity"/>
    <property type="evidence" value="ECO:0007669"/>
    <property type="project" value="UniProtKB-KW"/>
</dbReference>
<dbReference type="InterPro" id="IPR000175">
    <property type="entry name" value="Na/ntran_symport"/>
</dbReference>
<comment type="caution">
    <text evidence="9">The sequence shown here is derived from an EMBL/GenBank/DDBJ whole genome shotgun (WGS) entry which is preliminary data.</text>
</comment>
<dbReference type="GO" id="GO:0006865">
    <property type="term" value="P:amino acid transport"/>
    <property type="evidence" value="ECO:0007669"/>
    <property type="project" value="TreeGrafter"/>
</dbReference>
<dbReference type="SUPFAM" id="SSF161070">
    <property type="entry name" value="SNF-like"/>
    <property type="match status" value="1"/>
</dbReference>
<keyword evidence="5" id="KW-0769">Symport</keyword>
<accession>A0AAN8XU81</accession>
<evidence type="ECO:0000256" key="4">
    <source>
        <dbReference type="ARBA" id="ARBA00022692"/>
    </source>
</evidence>
<evidence type="ECO:0000313" key="10">
    <source>
        <dbReference type="Proteomes" id="UP001381693"/>
    </source>
</evidence>
<evidence type="ECO:0000256" key="6">
    <source>
        <dbReference type="ARBA" id="ARBA00022989"/>
    </source>
</evidence>
<keyword evidence="6 8" id="KW-1133">Transmembrane helix</keyword>
<dbReference type="AlphaFoldDB" id="A0AAN8XU81"/>
<dbReference type="GO" id="GO:0035725">
    <property type="term" value="P:sodium ion transmembrane transport"/>
    <property type="evidence" value="ECO:0007669"/>
    <property type="project" value="TreeGrafter"/>
</dbReference>
<feature type="transmembrane region" description="Helical" evidence="8">
    <location>
        <begin position="21"/>
        <end position="44"/>
    </location>
</feature>
<protein>
    <submittedName>
        <fullName evidence="9">Neurotransmitter:sodium symporter activity protein</fullName>
    </submittedName>
</protein>
<keyword evidence="3" id="KW-0813">Transport</keyword>
<sequence length="227" mass="26095">MVETVVTALLDQFKFLRKKKVWVVVVTCTALFLMGLTMCLEGGVYMFELFFFYSSSLSVVILAVVEIIAVQYVYGFKNFFRNIQEEMEIFIPKPLLAYWMATWVVITPIALVLILIFSIIYYVPAYWGSYMFPDNIQALGWLLCMSSVACVPLGIIYAIYKGHRSFKDLFLTSPDFCPRHVRKGIMEKANNSVQGNSNPAFKNDNVDMDKKYAEGKEPDDQHYQSDK</sequence>
<dbReference type="EMBL" id="JAXCGZ010000528">
    <property type="protein sequence ID" value="KAK7085858.1"/>
    <property type="molecule type" value="Genomic_DNA"/>
</dbReference>
<feature type="transmembrane region" description="Helical" evidence="8">
    <location>
        <begin position="50"/>
        <end position="74"/>
    </location>
</feature>
<evidence type="ECO:0000313" key="9">
    <source>
        <dbReference type="EMBL" id="KAK7085858.1"/>
    </source>
</evidence>
<evidence type="ECO:0000256" key="2">
    <source>
        <dbReference type="ARBA" id="ARBA00006459"/>
    </source>
</evidence>
<keyword evidence="4 8" id="KW-0812">Transmembrane</keyword>
<evidence type="ECO:0000256" key="1">
    <source>
        <dbReference type="ARBA" id="ARBA00004141"/>
    </source>
</evidence>
<dbReference type="PANTHER" id="PTHR11616">
    <property type="entry name" value="SODIUM/CHLORIDE DEPENDENT TRANSPORTER"/>
    <property type="match status" value="1"/>
</dbReference>
<dbReference type="Proteomes" id="UP001381693">
    <property type="component" value="Unassembled WGS sequence"/>
</dbReference>
<keyword evidence="10" id="KW-1185">Reference proteome</keyword>
<feature type="transmembrane region" description="Helical" evidence="8">
    <location>
        <begin position="95"/>
        <end position="123"/>
    </location>
</feature>
<dbReference type="InterPro" id="IPR037272">
    <property type="entry name" value="SNS_sf"/>
</dbReference>
<gene>
    <name evidence="9" type="primary">SLC6A7_1</name>
    <name evidence="9" type="ORF">SK128_003115</name>
</gene>
<feature type="transmembrane region" description="Helical" evidence="8">
    <location>
        <begin position="138"/>
        <end position="160"/>
    </location>
</feature>
<evidence type="ECO:0000256" key="3">
    <source>
        <dbReference type="ARBA" id="ARBA00022448"/>
    </source>
</evidence>
<evidence type="ECO:0000256" key="7">
    <source>
        <dbReference type="ARBA" id="ARBA00023136"/>
    </source>
</evidence>
<name>A0AAN8XU81_HALRR</name>
<comment type="similarity">
    <text evidence="2">Belongs to the sodium:neurotransmitter symporter (SNF) (TC 2.A.22) family.</text>
</comment>
<proteinExistence type="inferred from homology"/>
<evidence type="ECO:0000256" key="5">
    <source>
        <dbReference type="ARBA" id="ARBA00022847"/>
    </source>
</evidence>
<keyword evidence="7 8" id="KW-0472">Membrane</keyword>
<dbReference type="Pfam" id="PF00209">
    <property type="entry name" value="SNF"/>
    <property type="match status" value="1"/>
</dbReference>
<dbReference type="PROSITE" id="PS50267">
    <property type="entry name" value="NA_NEUROTRAN_SYMP_3"/>
    <property type="match status" value="1"/>
</dbReference>
<feature type="non-terminal residue" evidence="9">
    <location>
        <position position="227"/>
    </location>
</feature>
<organism evidence="9 10">
    <name type="scientific">Halocaridina rubra</name>
    <name type="common">Hawaiian red shrimp</name>
    <dbReference type="NCBI Taxonomy" id="373956"/>
    <lineage>
        <taxon>Eukaryota</taxon>
        <taxon>Metazoa</taxon>
        <taxon>Ecdysozoa</taxon>
        <taxon>Arthropoda</taxon>
        <taxon>Crustacea</taxon>
        <taxon>Multicrustacea</taxon>
        <taxon>Malacostraca</taxon>
        <taxon>Eumalacostraca</taxon>
        <taxon>Eucarida</taxon>
        <taxon>Decapoda</taxon>
        <taxon>Pleocyemata</taxon>
        <taxon>Caridea</taxon>
        <taxon>Atyoidea</taxon>
        <taxon>Atyidae</taxon>
        <taxon>Halocaridina</taxon>
    </lineage>
</organism>
<evidence type="ECO:0000256" key="8">
    <source>
        <dbReference type="SAM" id="Phobius"/>
    </source>
</evidence>
<dbReference type="GO" id="GO:0005886">
    <property type="term" value="C:plasma membrane"/>
    <property type="evidence" value="ECO:0007669"/>
    <property type="project" value="TreeGrafter"/>
</dbReference>
<comment type="subcellular location">
    <subcellularLocation>
        <location evidence="1">Membrane</location>
        <topology evidence="1">Multi-pass membrane protein</topology>
    </subcellularLocation>
</comment>
<reference evidence="9 10" key="1">
    <citation type="submission" date="2023-11" db="EMBL/GenBank/DDBJ databases">
        <title>Halocaridina rubra genome assembly.</title>
        <authorList>
            <person name="Smith C."/>
        </authorList>
    </citation>
    <scope>NUCLEOTIDE SEQUENCE [LARGE SCALE GENOMIC DNA]</scope>
    <source>
        <strain evidence="9">EP-1</strain>
        <tissue evidence="9">Whole</tissue>
    </source>
</reference>